<evidence type="ECO:0000256" key="2">
    <source>
        <dbReference type="ARBA" id="ARBA00009695"/>
    </source>
</evidence>
<dbReference type="EMBL" id="JBHSFW010000007">
    <property type="protein sequence ID" value="MFC4619278.1"/>
    <property type="molecule type" value="Genomic_DNA"/>
</dbReference>
<evidence type="ECO:0000259" key="7">
    <source>
        <dbReference type="Pfam" id="PF21981"/>
    </source>
</evidence>
<organism evidence="9 10">
    <name type="scientific">Camelliibacillus cellulosilyticus</name>
    <dbReference type="NCBI Taxonomy" id="2174486"/>
    <lineage>
        <taxon>Bacteria</taxon>
        <taxon>Bacillati</taxon>
        <taxon>Bacillota</taxon>
        <taxon>Bacilli</taxon>
        <taxon>Bacillales</taxon>
        <taxon>Sporolactobacillaceae</taxon>
        <taxon>Camelliibacillus</taxon>
    </lineage>
</organism>
<sequence>MIKIEKIAVHKKKKNYFTLQYKRNDGDEGFFDVHEDVLVARALQKDMTLDERLFQEIIQMEKANAIYQTALRYLGIRMRTIKEMETYLIGKGYDHEQIKAAIERLKAENLLNDRDFAGAFVRSRMRVTDKGPAYIFQELRQKGVEAAIAHAALEVFTDDDQYHHAKKFADKKVRTMRGESHAEKKRKLAGALAQKGFNREIVTSVLESLADRDSDEEWEAIVRQGAKAEAKFSKWDEPERLQKIRQFLFRKGFSNAVIDRYIDQRDDLNLS</sequence>
<dbReference type="RefSeq" id="WP_376846377.1">
    <property type="nucleotide sequence ID" value="NZ_JBHSFW010000007.1"/>
</dbReference>
<protein>
    <recommendedName>
        <fullName evidence="3 5">Regulatory protein RecX</fullName>
    </recommendedName>
</protein>
<dbReference type="Gene3D" id="1.10.10.10">
    <property type="entry name" value="Winged helix-like DNA-binding domain superfamily/Winged helix DNA-binding domain"/>
    <property type="match status" value="4"/>
</dbReference>
<dbReference type="HAMAP" id="MF_01114">
    <property type="entry name" value="RecX"/>
    <property type="match status" value="1"/>
</dbReference>
<dbReference type="InterPro" id="IPR053924">
    <property type="entry name" value="RecX_HTH_2nd"/>
</dbReference>
<evidence type="ECO:0000256" key="4">
    <source>
        <dbReference type="ARBA" id="ARBA00022490"/>
    </source>
</evidence>
<dbReference type="PANTHER" id="PTHR33602">
    <property type="entry name" value="REGULATORY PROTEIN RECX FAMILY PROTEIN"/>
    <property type="match status" value="1"/>
</dbReference>
<evidence type="ECO:0000313" key="9">
    <source>
        <dbReference type="EMBL" id="MFC4619278.1"/>
    </source>
</evidence>
<feature type="domain" description="RecX second three-helical" evidence="6">
    <location>
        <begin position="112"/>
        <end position="153"/>
    </location>
</feature>
<keyword evidence="4 5" id="KW-0963">Cytoplasm</keyword>
<dbReference type="Pfam" id="PF21982">
    <property type="entry name" value="RecX_HTH1"/>
    <property type="match status" value="1"/>
</dbReference>
<dbReference type="Pfam" id="PF21981">
    <property type="entry name" value="RecX_HTH3"/>
    <property type="match status" value="2"/>
</dbReference>
<comment type="similarity">
    <text evidence="2 5">Belongs to the RecX family.</text>
</comment>
<evidence type="ECO:0000259" key="8">
    <source>
        <dbReference type="Pfam" id="PF21982"/>
    </source>
</evidence>
<name>A0ABV9GQR4_9BACL</name>
<proteinExistence type="inferred from homology"/>
<dbReference type="InterPro" id="IPR036388">
    <property type="entry name" value="WH-like_DNA-bd_sf"/>
</dbReference>
<feature type="domain" description="RecX first three-helical" evidence="8">
    <location>
        <begin position="67"/>
        <end position="105"/>
    </location>
</feature>
<dbReference type="PANTHER" id="PTHR33602:SF1">
    <property type="entry name" value="REGULATORY PROTEIN RECX FAMILY PROTEIN"/>
    <property type="match status" value="1"/>
</dbReference>
<evidence type="ECO:0000259" key="6">
    <source>
        <dbReference type="Pfam" id="PF02631"/>
    </source>
</evidence>
<evidence type="ECO:0000256" key="5">
    <source>
        <dbReference type="HAMAP-Rule" id="MF_01114"/>
    </source>
</evidence>
<feature type="domain" description="RecX third three-helical" evidence="7">
    <location>
        <begin position="215"/>
        <end position="262"/>
    </location>
</feature>
<comment type="caution">
    <text evidence="9">The sequence shown here is derived from an EMBL/GenBank/DDBJ whole genome shotgun (WGS) entry which is preliminary data.</text>
</comment>
<gene>
    <name evidence="5" type="primary">recX</name>
    <name evidence="9" type="ORF">ACFO4N_11190</name>
</gene>
<evidence type="ECO:0000313" key="10">
    <source>
        <dbReference type="Proteomes" id="UP001596022"/>
    </source>
</evidence>
<accession>A0ABV9GQR4</accession>
<dbReference type="InterPro" id="IPR053926">
    <property type="entry name" value="RecX_HTH_1st"/>
</dbReference>
<evidence type="ECO:0000256" key="3">
    <source>
        <dbReference type="ARBA" id="ARBA00018111"/>
    </source>
</evidence>
<comment type="function">
    <text evidence="5">Modulates RecA activity.</text>
</comment>
<evidence type="ECO:0000256" key="1">
    <source>
        <dbReference type="ARBA" id="ARBA00004496"/>
    </source>
</evidence>
<dbReference type="InterPro" id="IPR003783">
    <property type="entry name" value="Regulatory_RecX"/>
</dbReference>
<dbReference type="Proteomes" id="UP001596022">
    <property type="component" value="Unassembled WGS sequence"/>
</dbReference>
<dbReference type="InterPro" id="IPR053925">
    <property type="entry name" value="RecX_HTH_3rd"/>
</dbReference>
<feature type="domain" description="RecX third three-helical" evidence="7">
    <location>
        <begin position="159"/>
        <end position="206"/>
    </location>
</feature>
<keyword evidence="10" id="KW-1185">Reference proteome</keyword>
<reference evidence="10" key="1">
    <citation type="journal article" date="2019" name="Int. J. Syst. Evol. Microbiol.">
        <title>The Global Catalogue of Microorganisms (GCM) 10K type strain sequencing project: providing services to taxonomists for standard genome sequencing and annotation.</title>
        <authorList>
            <consortium name="The Broad Institute Genomics Platform"/>
            <consortium name="The Broad Institute Genome Sequencing Center for Infectious Disease"/>
            <person name="Wu L."/>
            <person name="Ma J."/>
        </authorList>
    </citation>
    <scope>NUCLEOTIDE SEQUENCE [LARGE SCALE GENOMIC DNA]</scope>
    <source>
        <strain evidence="10">CGMCC 1.16306</strain>
    </source>
</reference>
<dbReference type="Pfam" id="PF02631">
    <property type="entry name" value="RecX_HTH2"/>
    <property type="match status" value="1"/>
</dbReference>
<comment type="subcellular location">
    <subcellularLocation>
        <location evidence="1 5">Cytoplasm</location>
    </subcellularLocation>
</comment>